<evidence type="ECO:0000313" key="2">
    <source>
        <dbReference type="Proteomes" id="UP000029920"/>
    </source>
</evidence>
<gene>
    <name evidence="1" type="ORF">LS72_007715</name>
</gene>
<dbReference type="EMBL" id="JRPC02000020">
    <property type="protein sequence ID" value="TLE14910.1"/>
    <property type="molecule type" value="Genomic_DNA"/>
</dbReference>
<dbReference type="Proteomes" id="UP000029920">
    <property type="component" value="Unassembled WGS sequence"/>
</dbReference>
<proteinExistence type="predicted"/>
<accession>A0A4U8UEW7</accession>
<keyword evidence="2" id="KW-1185">Reference proteome</keyword>
<reference evidence="1 2" key="1">
    <citation type="journal article" date="2014" name="Genome Announc.">
        <title>Draft genome sequences of eight enterohepatic helicobacter species isolated from both laboratory and wild rodents.</title>
        <authorList>
            <person name="Sheh A."/>
            <person name="Shen Z."/>
            <person name="Fox J.G."/>
        </authorList>
    </citation>
    <scope>NUCLEOTIDE SEQUENCE [LARGE SCALE GENOMIC DNA]</scope>
    <source>
        <strain evidence="1 2">MIT-03-7007</strain>
    </source>
</reference>
<name>A0A4U8UEW7_9HELI</name>
<dbReference type="RefSeq" id="WP_034552103.1">
    <property type="nucleotide sequence ID" value="NZ_JRPC02000020.1"/>
</dbReference>
<dbReference type="AlphaFoldDB" id="A0A4U8UEW7"/>
<comment type="caution">
    <text evidence="1">The sequence shown here is derived from an EMBL/GenBank/DDBJ whole genome shotgun (WGS) entry which is preliminary data.</text>
</comment>
<protein>
    <submittedName>
        <fullName evidence="1">Uncharacterized protein</fullName>
    </submittedName>
</protein>
<organism evidence="1 2">
    <name type="scientific">Helicobacter apodemus</name>
    <dbReference type="NCBI Taxonomy" id="135569"/>
    <lineage>
        <taxon>Bacteria</taxon>
        <taxon>Pseudomonadati</taxon>
        <taxon>Campylobacterota</taxon>
        <taxon>Epsilonproteobacteria</taxon>
        <taxon>Campylobacterales</taxon>
        <taxon>Helicobacteraceae</taxon>
        <taxon>Helicobacter</taxon>
    </lineage>
</organism>
<sequence>MASKKRLSDADISNITGIPRITLAKWKKDKESYRVKLYWLLKRSDESFLLKKFKYFKNKGR</sequence>
<evidence type="ECO:0000313" key="1">
    <source>
        <dbReference type="EMBL" id="TLE14910.1"/>
    </source>
</evidence>